<organism evidence="1 2">
    <name type="scientific">Staurois parvus</name>
    <dbReference type="NCBI Taxonomy" id="386267"/>
    <lineage>
        <taxon>Eukaryota</taxon>
        <taxon>Metazoa</taxon>
        <taxon>Chordata</taxon>
        <taxon>Craniata</taxon>
        <taxon>Vertebrata</taxon>
        <taxon>Euteleostomi</taxon>
        <taxon>Amphibia</taxon>
        <taxon>Batrachia</taxon>
        <taxon>Anura</taxon>
        <taxon>Neobatrachia</taxon>
        <taxon>Ranoidea</taxon>
        <taxon>Ranidae</taxon>
        <taxon>Staurois</taxon>
    </lineage>
</organism>
<protein>
    <submittedName>
        <fullName evidence="1">Uncharacterized protein</fullName>
    </submittedName>
</protein>
<name>A0ABN9G463_9NEOB</name>
<proteinExistence type="predicted"/>
<evidence type="ECO:0000313" key="1">
    <source>
        <dbReference type="EMBL" id="CAI9603531.1"/>
    </source>
</evidence>
<dbReference type="EMBL" id="CATNWA010017847">
    <property type="protein sequence ID" value="CAI9603531.1"/>
    <property type="molecule type" value="Genomic_DNA"/>
</dbReference>
<gene>
    <name evidence="1" type="ORF">SPARVUS_LOCUS13316671</name>
</gene>
<sequence>MGLTTSPSHIAVLVCERPRCTRLLVLTSSPKGSAALVLALCCI</sequence>
<comment type="caution">
    <text evidence="1">The sequence shown here is derived from an EMBL/GenBank/DDBJ whole genome shotgun (WGS) entry which is preliminary data.</text>
</comment>
<accession>A0ABN9G463</accession>
<reference evidence="1" key="1">
    <citation type="submission" date="2023-05" db="EMBL/GenBank/DDBJ databases">
        <authorList>
            <person name="Stuckert A."/>
        </authorList>
    </citation>
    <scope>NUCLEOTIDE SEQUENCE</scope>
</reference>
<evidence type="ECO:0000313" key="2">
    <source>
        <dbReference type="Proteomes" id="UP001162483"/>
    </source>
</evidence>
<dbReference type="Proteomes" id="UP001162483">
    <property type="component" value="Unassembled WGS sequence"/>
</dbReference>
<keyword evidence="2" id="KW-1185">Reference proteome</keyword>